<evidence type="ECO:0000313" key="2">
    <source>
        <dbReference type="Proteomes" id="UP000266340"/>
    </source>
</evidence>
<reference evidence="1 2" key="1">
    <citation type="submission" date="2018-09" db="EMBL/GenBank/DDBJ databases">
        <title>Cohnella cavernae sp. nov., isolated from a karst cave.</title>
        <authorList>
            <person name="Zhu H."/>
        </authorList>
    </citation>
    <scope>NUCLEOTIDE SEQUENCE [LARGE SCALE GENOMIC DNA]</scope>
    <source>
        <strain evidence="1 2">K2E09-144</strain>
    </source>
</reference>
<dbReference type="RefSeq" id="WP_147355958.1">
    <property type="nucleotide sequence ID" value="NZ_JBHSOV010000011.1"/>
</dbReference>
<name>A0A398CJ25_9BACL</name>
<dbReference type="AlphaFoldDB" id="A0A398CJ25"/>
<evidence type="ECO:0008006" key="3">
    <source>
        <dbReference type="Google" id="ProtNLM"/>
    </source>
</evidence>
<organism evidence="1 2">
    <name type="scientific">Cohnella faecalis</name>
    <dbReference type="NCBI Taxonomy" id="2315694"/>
    <lineage>
        <taxon>Bacteria</taxon>
        <taxon>Bacillati</taxon>
        <taxon>Bacillota</taxon>
        <taxon>Bacilli</taxon>
        <taxon>Bacillales</taxon>
        <taxon>Paenibacillaceae</taxon>
        <taxon>Cohnella</taxon>
    </lineage>
</organism>
<accession>A0A398CJ25</accession>
<gene>
    <name evidence="1" type="ORF">D3H35_26925</name>
</gene>
<protein>
    <recommendedName>
        <fullName evidence="3">Butirosin biosynthesis protein H N-terminal domain-containing protein</fullName>
    </recommendedName>
</protein>
<sequence>MLLLDKEQIKPDDLVNLAPLECLCSSVLTGLKLAGLNHHLFLVNCWDVQFHSNYLMSCREIEDYEKIDRIYGTRSDFFENGSVEHLEEIFDSGGVAYFLCFASRLSYFPKAFLSYEATGLAHSVLLSRYNKKKNSILLIDSLVDYIDEIHAKDLQSASLLDDKLIYFTQCFSENSKSSSPNLYEIFTDATERNLSVYSKGKGNRGVGALMMFQKETSSSINWDQYSLDKWVDMNKVTMTSIIRMRKYVWNSFQSLGVMSPDFIERGDLLVNEVIRQWNSLIFLMLKYKRNFQNAALIDSIIRKTDDIKNAEIRMLEYLNGFR</sequence>
<dbReference type="Proteomes" id="UP000266340">
    <property type="component" value="Unassembled WGS sequence"/>
</dbReference>
<dbReference type="OrthoDB" id="2565869at2"/>
<evidence type="ECO:0000313" key="1">
    <source>
        <dbReference type="EMBL" id="RIE00818.1"/>
    </source>
</evidence>
<dbReference type="EMBL" id="QXJM01000048">
    <property type="protein sequence ID" value="RIE00818.1"/>
    <property type="molecule type" value="Genomic_DNA"/>
</dbReference>
<comment type="caution">
    <text evidence="1">The sequence shown here is derived from an EMBL/GenBank/DDBJ whole genome shotgun (WGS) entry which is preliminary data.</text>
</comment>
<proteinExistence type="predicted"/>
<keyword evidence="2" id="KW-1185">Reference proteome</keyword>